<comment type="caution">
    <text evidence="14">The sequence shown here is derived from an EMBL/GenBank/DDBJ whole genome shotgun (WGS) entry which is preliminary data.</text>
</comment>
<evidence type="ECO:0000256" key="11">
    <source>
        <dbReference type="ARBA" id="ARBA00022989"/>
    </source>
</evidence>
<proteinExistence type="predicted"/>
<accession>A0AA38GPG9</accession>
<keyword evidence="11" id="KW-1133">Transmembrane helix</keyword>
<name>A0AA38GPG9_TAXCH</name>
<gene>
    <name evidence="14" type="ORF">KI387_006669</name>
</gene>
<evidence type="ECO:0000256" key="10">
    <source>
        <dbReference type="ARBA" id="ARBA00022833"/>
    </source>
</evidence>
<evidence type="ECO:0000256" key="2">
    <source>
        <dbReference type="ARBA" id="ARBA00004167"/>
    </source>
</evidence>
<feature type="region of interest" description="Disordered" evidence="13">
    <location>
        <begin position="23"/>
        <end position="44"/>
    </location>
</feature>
<keyword evidence="12" id="KW-0472">Membrane</keyword>
<feature type="compositionally biased region" description="Polar residues" evidence="13">
    <location>
        <begin position="23"/>
        <end position="42"/>
    </location>
</feature>
<keyword evidence="7" id="KW-0479">Metal-binding</keyword>
<comment type="subcellular location">
    <subcellularLocation>
        <location evidence="2">Membrane</location>
        <topology evidence="2">Single-pass membrane protein</topology>
    </subcellularLocation>
</comment>
<evidence type="ECO:0000256" key="8">
    <source>
        <dbReference type="ARBA" id="ARBA00022771"/>
    </source>
</evidence>
<keyword evidence="15" id="KW-1185">Reference proteome</keyword>
<evidence type="ECO:0000256" key="1">
    <source>
        <dbReference type="ARBA" id="ARBA00000900"/>
    </source>
</evidence>
<dbReference type="EMBL" id="JAHRHJ020000002">
    <property type="protein sequence ID" value="KAH9326491.1"/>
    <property type="molecule type" value="Genomic_DNA"/>
</dbReference>
<evidence type="ECO:0000256" key="5">
    <source>
        <dbReference type="ARBA" id="ARBA00022679"/>
    </source>
</evidence>
<evidence type="ECO:0000313" key="15">
    <source>
        <dbReference type="Proteomes" id="UP000824469"/>
    </source>
</evidence>
<feature type="non-terminal residue" evidence="14">
    <location>
        <position position="1"/>
    </location>
</feature>
<keyword evidence="6" id="KW-0812">Transmembrane</keyword>
<dbReference type="AlphaFoldDB" id="A0AA38GPG9"/>
<dbReference type="GO" id="GO:0016567">
    <property type="term" value="P:protein ubiquitination"/>
    <property type="evidence" value="ECO:0007669"/>
    <property type="project" value="InterPro"/>
</dbReference>
<comment type="pathway">
    <text evidence="3">Protein modification; protein ubiquitination.</text>
</comment>
<sequence>YYAIATKCYIRWDTLSQRLHGNHRFSNTQNPDNTEPWNPNSNGREDSVIQSIPIFSYRELDDFFDCAICLNEFQEGMPCLSPLENGYHVSSSTSINIDLSDQKGKEVAENVFSKSPIISKLTHASSLKDLRTGSQCYWEGNIQRADGMSPPEQRNSLVRNQCRL</sequence>
<comment type="catalytic activity">
    <reaction evidence="1">
        <text>S-ubiquitinyl-[E2 ubiquitin-conjugating enzyme]-L-cysteine + [acceptor protein]-L-lysine = [E2 ubiquitin-conjugating enzyme]-L-cysteine + N(6)-ubiquitinyl-[acceptor protein]-L-lysine.</text>
        <dbReference type="EC" id="2.3.2.27"/>
    </reaction>
</comment>
<dbReference type="PANTHER" id="PTHR46913:SF1">
    <property type="entry name" value="RING-H2 FINGER PROTEIN ATL16"/>
    <property type="match status" value="1"/>
</dbReference>
<dbReference type="GO" id="GO:0016020">
    <property type="term" value="C:membrane"/>
    <property type="evidence" value="ECO:0007669"/>
    <property type="project" value="UniProtKB-SubCell"/>
</dbReference>
<dbReference type="InterPro" id="IPR044600">
    <property type="entry name" value="ATL1/ATL16-like"/>
</dbReference>
<reference evidence="14 15" key="1">
    <citation type="journal article" date="2021" name="Nat. Plants">
        <title>The Taxus genome provides insights into paclitaxel biosynthesis.</title>
        <authorList>
            <person name="Xiong X."/>
            <person name="Gou J."/>
            <person name="Liao Q."/>
            <person name="Li Y."/>
            <person name="Zhou Q."/>
            <person name="Bi G."/>
            <person name="Li C."/>
            <person name="Du R."/>
            <person name="Wang X."/>
            <person name="Sun T."/>
            <person name="Guo L."/>
            <person name="Liang H."/>
            <person name="Lu P."/>
            <person name="Wu Y."/>
            <person name="Zhang Z."/>
            <person name="Ro D.K."/>
            <person name="Shang Y."/>
            <person name="Huang S."/>
            <person name="Yan J."/>
        </authorList>
    </citation>
    <scope>NUCLEOTIDE SEQUENCE [LARGE SCALE GENOMIC DNA]</scope>
    <source>
        <strain evidence="14">Ta-2019</strain>
    </source>
</reference>
<evidence type="ECO:0000256" key="6">
    <source>
        <dbReference type="ARBA" id="ARBA00022692"/>
    </source>
</evidence>
<evidence type="ECO:0000256" key="12">
    <source>
        <dbReference type="ARBA" id="ARBA00023136"/>
    </source>
</evidence>
<evidence type="ECO:0000256" key="13">
    <source>
        <dbReference type="SAM" id="MobiDB-lite"/>
    </source>
</evidence>
<keyword evidence="8" id="KW-0863">Zinc-finger</keyword>
<evidence type="ECO:0000256" key="3">
    <source>
        <dbReference type="ARBA" id="ARBA00004906"/>
    </source>
</evidence>
<protein>
    <recommendedName>
        <fullName evidence="4">RING-type E3 ubiquitin transferase</fullName>
        <ecNumber evidence="4">2.3.2.27</ecNumber>
    </recommendedName>
</protein>
<evidence type="ECO:0000256" key="4">
    <source>
        <dbReference type="ARBA" id="ARBA00012483"/>
    </source>
</evidence>
<dbReference type="GO" id="GO:0008270">
    <property type="term" value="F:zinc ion binding"/>
    <property type="evidence" value="ECO:0007669"/>
    <property type="project" value="UniProtKB-KW"/>
</dbReference>
<evidence type="ECO:0000256" key="9">
    <source>
        <dbReference type="ARBA" id="ARBA00022786"/>
    </source>
</evidence>
<keyword evidence="9" id="KW-0833">Ubl conjugation pathway</keyword>
<organism evidence="14 15">
    <name type="scientific">Taxus chinensis</name>
    <name type="common">Chinese yew</name>
    <name type="synonym">Taxus wallichiana var. chinensis</name>
    <dbReference type="NCBI Taxonomy" id="29808"/>
    <lineage>
        <taxon>Eukaryota</taxon>
        <taxon>Viridiplantae</taxon>
        <taxon>Streptophyta</taxon>
        <taxon>Embryophyta</taxon>
        <taxon>Tracheophyta</taxon>
        <taxon>Spermatophyta</taxon>
        <taxon>Pinopsida</taxon>
        <taxon>Pinidae</taxon>
        <taxon>Conifers II</taxon>
        <taxon>Cupressales</taxon>
        <taxon>Taxaceae</taxon>
        <taxon>Taxus</taxon>
    </lineage>
</organism>
<dbReference type="PANTHER" id="PTHR46913">
    <property type="entry name" value="RING-H2 FINGER PROTEIN ATL16"/>
    <property type="match status" value="1"/>
</dbReference>
<dbReference type="GO" id="GO:0061630">
    <property type="term" value="F:ubiquitin protein ligase activity"/>
    <property type="evidence" value="ECO:0007669"/>
    <property type="project" value="UniProtKB-EC"/>
</dbReference>
<dbReference type="Proteomes" id="UP000824469">
    <property type="component" value="Unassembled WGS sequence"/>
</dbReference>
<evidence type="ECO:0000256" key="7">
    <source>
        <dbReference type="ARBA" id="ARBA00022723"/>
    </source>
</evidence>
<evidence type="ECO:0000313" key="14">
    <source>
        <dbReference type="EMBL" id="KAH9326491.1"/>
    </source>
</evidence>
<dbReference type="EC" id="2.3.2.27" evidence="4"/>
<keyword evidence="10" id="KW-0862">Zinc</keyword>
<keyword evidence="5" id="KW-0808">Transferase</keyword>